<evidence type="ECO:0000313" key="5">
    <source>
        <dbReference type="EMBL" id="KAA8885601.1"/>
    </source>
</evidence>
<comment type="catalytic activity">
    <reaction evidence="3">
        <text>a fatty acyl-CoA + H2O = a fatty acid + CoA + H(+)</text>
        <dbReference type="Rhea" id="RHEA:16781"/>
        <dbReference type="ChEBI" id="CHEBI:15377"/>
        <dbReference type="ChEBI" id="CHEBI:15378"/>
        <dbReference type="ChEBI" id="CHEBI:28868"/>
        <dbReference type="ChEBI" id="CHEBI:57287"/>
        <dbReference type="ChEBI" id="CHEBI:77636"/>
    </reaction>
</comment>
<dbReference type="InterPro" id="IPR029058">
    <property type="entry name" value="AB_hydrolase_fold"/>
</dbReference>
<keyword evidence="6" id="KW-1185">Reference proteome</keyword>
<evidence type="ECO:0000256" key="2">
    <source>
        <dbReference type="ARBA" id="ARBA00015007"/>
    </source>
</evidence>
<dbReference type="SUPFAM" id="SSF53474">
    <property type="entry name" value="alpha/beta-Hydrolases"/>
    <property type="match status" value="1"/>
</dbReference>
<dbReference type="GO" id="GO:0008610">
    <property type="term" value="P:lipid biosynthetic process"/>
    <property type="evidence" value="ECO:0007669"/>
    <property type="project" value="TreeGrafter"/>
</dbReference>
<evidence type="ECO:0000313" key="6">
    <source>
        <dbReference type="Proteomes" id="UP000323876"/>
    </source>
</evidence>
<dbReference type="PANTHER" id="PTHR11487:SF0">
    <property type="entry name" value="S-ACYL FATTY ACID SYNTHASE THIOESTERASE, MEDIUM CHAIN"/>
    <property type="match status" value="1"/>
</dbReference>
<feature type="domain" description="Thioesterase" evidence="4">
    <location>
        <begin position="24"/>
        <end position="244"/>
    </location>
</feature>
<proteinExistence type="inferred from homology"/>
<name>A0A5N0EDV5_9NOCA</name>
<dbReference type="EMBL" id="VXLC01000015">
    <property type="protein sequence ID" value="KAA8885601.1"/>
    <property type="molecule type" value="Genomic_DNA"/>
</dbReference>
<sequence>MNGRSAARLWFDNRFRSASASHSLYCFPFAGGSSAYYADWVPGFTGSVELVPVLLPGRGVRMSEPPATDLGLLADEIAEVIAAEPTEVLLFGHSMGAILAFEVSRRLSGRVRPVRHLFVTGRPAPTIVRPLSPVSDLPRPEFIQMLREYGAAEPAIFEHQDLLDVLMPMMRADFGMIERYRCRPGSPLACPISAWCGDSDPEVPPATMRPWADQTAGEFRLSVLAGGHFFLNENHAEVIRAVHAASRQPRPQLPTRSS</sequence>
<dbReference type="Gene3D" id="3.40.50.1820">
    <property type="entry name" value="alpha/beta hydrolase"/>
    <property type="match status" value="1"/>
</dbReference>
<dbReference type="Proteomes" id="UP000323876">
    <property type="component" value="Unassembled WGS sequence"/>
</dbReference>
<dbReference type="InterPro" id="IPR012223">
    <property type="entry name" value="TEII"/>
</dbReference>
<comment type="caution">
    <text evidence="5">The sequence shown here is derived from an EMBL/GenBank/DDBJ whole genome shotgun (WGS) entry which is preliminary data.</text>
</comment>
<evidence type="ECO:0000259" key="4">
    <source>
        <dbReference type="Pfam" id="PF00975"/>
    </source>
</evidence>
<dbReference type="InterPro" id="IPR001031">
    <property type="entry name" value="Thioesterase"/>
</dbReference>
<dbReference type="Pfam" id="PF00975">
    <property type="entry name" value="Thioesterase"/>
    <property type="match status" value="1"/>
</dbReference>
<dbReference type="RefSeq" id="WP_150405159.1">
    <property type="nucleotide sequence ID" value="NZ_VXLC01000015.1"/>
</dbReference>
<dbReference type="OrthoDB" id="8480037at2"/>
<dbReference type="AlphaFoldDB" id="A0A5N0EDV5"/>
<protein>
    <recommendedName>
        <fullName evidence="2">Thioesterase TesA</fullName>
    </recommendedName>
</protein>
<evidence type="ECO:0000256" key="1">
    <source>
        <dbReference type="ARBA" id="ARBA00007169"/>
    </source>
</evidence>
<evidence type="ECO:0000256" key="3">
    <source>
        <dbReference type="ARBA" id="ARBA00024293"/>
    </source>
</evidence>
<dbReference type="PANTHER" id="PTHR11487">
    <property type="entry name" value="THIOESTERASE"/>
    <property type="match status" value="1"/>
</dbReference>
<gene>
    <name evidence="5" type="ORF">F3087_28635</name>
</gene>
<comment type="similarity">
    <text evidence="1">Belongs to the thioesterase family.</text>
</comment>
<reference evidence="5 6" key="1">
    <citation type="submission" date="2019-09" db="EMBL/GenBank/DDBJ databases">
        <authorList>
            <person name="Wang X."/>
        </authorList>
    </citation>
    <scope>NUCLEOTIDE SEQUENCE [LARGE SCALE GENOMIC DNA]</scope>
    <source>
        <strain evidence="5 6">CICC 11023</strain>
    </source>
</reference>
<accession>A0A5N0EDV5</accession>
<organism evidence="5 6">
    <name type="scientific">Nocardia colli</name>
    <dbReference type="NCBI Taxonomy" id="2545717"/>
    <lineage>
        <taxon>Bacteria</taxon>
        <taxon>Bacillati</taxon>
        <taxon>Actinomycetota</taxon>
        <taxon>Actinomycetes</taxon>
        <taxon>Mycobacteriales</taxon>
        <taxon>Nocardiaceae</taxon>
        <taxon>Nocardia</taxon>
    </lineage>
</organism>